<evidence type="ECO:0000313" key="1">
    <source>
        <dbReference type="EMBL" id="KAL0271400.1"/>
    </source>
</evidence>
<protein>
    <submittedName>
        <fullName evidence="1">Uncharacterized protein</fullName>
    </submittedName>
</protein>
<gene>
    <name evidence="1" type="ORF">PYX00_008501</name>
</gene>
<comment type="caution">
    <text evidence="1">The sequence shown here is derived from an EMBL/GenBank/DDBJ whole genome shotgun (WGS) entry which is preliminary data.</text>
</comment>
<accession>A0AAW2HN38</accession>
<organism evidence="1">
    <name type="scientific">Menopon gallinae</name>
    <name type="common">poultry shaft louse</name>
    <dbReference type="NCBI Taxonomy" id="328185"/>
    <lineage>
        <taxon>Eukaryota</taxon>
        <taxon>Metazoa</taxon>
        <taxon>Ecdysozoa</taxon>
        <taxon>Arthropoda</taxon>
        <taxon>Hexapoda</taxon>
        <taxon>Insecta</taxon>
        <taxon>Pterygota</taxon>
        <taxon>Neoptera</taxon>
        <taxon>Paraneoptera</taxon>
        <taxon>Psocodea</taxon>
        <taxon>Troctomorpha</taxon>
        <taxon>Phthiraptera</taxon>
        <taxon>Amblycera</taxon>
        <taxon>Menoponidae</taxon>
        <taxon>Menopon</taxon>
    </lineage>
</organism>
<sequence length="89" mass="10671">MQLHDMLRERKKRANESALEYFLEMKKIARQGSIDDFDLVQYVIEGIPDDPHRLILRGFFHLLKPSNVYLKKVLYPMLRQPPTRLLFNN</sequence>
<reference evidence="1" key="1">
    <citation type="journal article" date="2024" name="Gigascience">
        <title>Chromosome-level genome of the poultry shaft louse Menopon gallinae provides insight into the host-switching and adaptive evolution of parasitic lice.</title>
        <authorList>
            <person name="Xu Y."/>
            <person name="Ma L."/>
            <person name="Liu S."/>
            <person name="Liang Y."/>
            <person name="Liu Q."/>
            <person name="He Z."/>
            <person name="Tian L."/>
            <person name="Duan Y."/>
            <person name="Cai W."/>
            <person name="Li H."/>
            <person name="Song F."/>
        </authorList>
    </citation>
    <scope>NUCLEOTIDE SEQUENCE</scope>
    <source>
        <strain evidence="1">Cailab_2023a</strain>
    </source>
</reference>
<dbReference type="EMBL" id="JARGDH010000004">
    <property type="protein sequence ID" value="KAL0271400.1"/>
    <property type="molecule type" value="Genomic_DNA"/>
</dbReference>
<name>A0AAW2HN38_9NEOP</name>
<dbReference type="AlphaFoldDB" id="A0AAW2HN38"/>
<proteinExistence type="predicted"/>